<reference evidence="2 3" key="1">
    <citation type="submission" date="2022-04" db="EMBL/GenBank/DDBJ databases">
        <title>Streptomyces sp. nov. LCR6-01 isolated from Lichen of Dirinaria sp.</title>
        <authorList>
            <person name="Kanchanasin P."/>
            <person name="Tanasupawat S."/>
            <person name="Phongsopitanun W."/>
        </authorList>
    </citation>
    <scope>NUCLEOTIDE SEQUENCE [LARGE SCALE GENOMIC DNA]</scope>
    <source>
        <strain evidence="2 3">LCR6-01</strain>
    </source>
</reference>
<name>A0ABT0IAS9_9ACTN</name>
<protein>
    <recommendedName>
        <fullName evidence="1">FAD-binding domain-containing protein</fullName>
    </recommendedName>
</protein>
<dbReference type="PRINTS" id="PR00420">
    <property type="entry name" value="RNGMNOXGNASE"/>
</dbReference>
<dbReference type="Proteomes" id="UP001522868">
    <property type="component" value="Unassembled WGS sequence"/>
</dbReference>
<dbReference type="InterPro" id="IPR036188">
    <property type="entry name" value="FAD/NAD-bd_sf"/>
</dbReference>
<gene>
    <name evidence="2" type="ORF">M1O15_13655</name>
</gene>
<dbReference type="PANTHER" id="PTHR43422:SF3">
    <property type="entry name" value="THIAMINE THIAZOLE SYNTHASE"/>
    <property type="match status" value="1"/>
</dbReference>
<dbReference type="PANTHER" id="PTHR43422">
    <property type="entry name" value="THIAMINE THIAZOLE SYNTHASE"/>
    <property type="match status" value="1"/>
</dbReference>
<dbReference type="Gene3D" id="3.50.50.60">
    <property type="entry name" value="FAD/NAD(P)-binding domain"/>
    <property type="match status" value="1"/>
</dbReference>
<evidence type="ECO:0000313" key="3">
    <source>
        <dbReference type="Proteomes" id="UP001522868"/>
    </source>
</evidence>
<keyword evidence="3" id="KW-1185">Reference proteome</keyword>
<proteinExistence type="predicted"/>
<feature type="domain" description="FAD-binding" evidence="1">
    <location>
        <begin position="11"/>
        <end position="348"/>
    </location>
</feature>
<dbReference type="SUPFAM" id="SSF51905">
    <property type="entry name" value="FAD/NAD(P)-binding domain"/>
    <property type="match status" value="1"/>
</dbReference>
<evidence type="ECO:0000259" key="1">
    <source>
        <dbReference type="Pfam" id="PF01494"/>
    </source>
</evidence>
<sequence>MSPSLHRDRRAIVIGAGVSGLLTARVLADHYGQVTLVERDELPPTPRQRRGVPQGAHVHALFARGVAALEELLPGFGAALTGSGAHRIDMGRDLALATPYGWGVRHLARLPALGASRPLIEHVIRARATDSPRLTLLTGHRVIRLTGRPEHLDGVEARHGSTDRHLPADLVVDAAGRASPLDRWLAELDCPAPPARTVDAHVGYATRLFRTPAGGVPADWRACYSLPLGPSTPRGGVLAPVEGDRWIITLTGTGDHRPGTTDDDFLPFARSLLTPLIADFAARAEPLTAVRGSNATANRLRRPGHAGRLPGNLLVTGDSACALNPVYAQGMTVAALSALALRDCLTAAPPRPGPDRLAHRFHQAQSAVQRLPWLLATSADNLHPGTTGTRPGLHHQALAHALHQLLRAGAHHPEAQRRSLSLMAMTAGPATLTHPRALLALATYRRHPATPTGHPPPPAP</sequence>
<evidence type="ECO:0000313" key="2">
    <source>
        <dbReference type="EMBL" id="MCK8678423.1"/>
    </source>
</evidence>
<organism evidence="2 3">
    <name type="scientific">Streptomyces lichenis</name>
    <dbReference type="NCBI Taxonomy" id="2306967"/>
    <lineage>
        <taxon>Bacteria</taxon>
        <taxon>Bacillati</taxon>
        <taxon>Actinomycetota</taxon>
        <taxon>Actinomycetes</taxon>
        <taxon>Kitasatosporales</taxon>
        <taxon>Streptomycetaceae</taxon>
        <taxon>Streptomyces</taxon>
    </lineage>
</organism>
<dbReference type="RefSeq" id="WP_248634069.1">
    <property type="nucleotide sequence ID" value="NZ_JALPTH010000011.1"/>
</dbReference>
<comment type="caution">
    <text evidence="2">The sequence shown here is derived from an EMBL/GenBank/DDBJ whole genome shotgun (WGS) entry which is preliminary data.</text>
</comment>
<dbReference type="Pfam" id="PF01494">
    <property type="entry name" value="FAD_binding_3"/>
    <property type="match status" value="1"/>
</dbReference>
<accession>A0ABT0IAS9</accession>
<dbReference type="InterPro" id="IPR002938">
    <property type="entry name" value="FAD-bd"/>
</dbReference>
<dbReference type="EMBL" id="JALPTH010000011">
    <property type="protein sequence ID" value="MCK8678423.1"/>
    <property type="molecule type" value="Genomic_DNA"/>
</dbReference>